<dbReference type="Gene3D" id="3.30.1180.10">
    <property type="match status" value="1"/>
</dbReference>
<protein>
    <submittedName>
        <fullName evidence="2">DegV family EDD domain-containing protein</fullName>
    </submittedName>
</protein>
<comment type="caution">
    <text evidence="2">The sequence shown here is derived from an EMBL/GenBank/DDBJ whole genome shotgun (WGS) entry which is preliminary data.</text>
</comment>
<dbReference type="Proteomes" id="UP000282106">
    <property type="component" value="Unassembled WGS sequence"/>
</dbReference>
<dbReference type="GO" id="GO:0008289">
    <property type="term" value="F:lipid binding"/>
    <property type="evidence" value="ECO:0007669"/>
    <property type="project" value="UniProtKB-KW"/>
</dbReference>
<reference evidence="2 3" key="1">
    <citation type="submission" date="2018-10" db="EMBL/GenBank/DDBJ databases">
        <authorList>
            <person name="Chen W.-M."/>
        </authorList>
    </citation>
    <scope>NUCLEOTIDE SEQUENCE [LARGE SCALE GENOMIC DNA]</scope>
    <source>
        <strain evidence="2 3">THS-13</strain>
    </source>
</reference>
<keyword evidence="3" id="KW-1185">Reference proteome</keyword>
<evidence type="ECO:0000313" key="2">
    <source>
        <dbReference type="EMBL" id="ROH89595.1"/>
    </source>
</evidence>
<proteinExistence type="predicted"/>
<dbReference type="PROSITE" id="PS51482">
    <property type="entry name" value="DEGV"/>
    <property type="match status" value="1"/>
</dbReference>
<dbReference type="NCBIfam" id="TIGR00762">
    <property type="entry name" value="DegV"/>
    <property type="match status" value="1"/>
</dbReference>
<dbReference type="InterPro" id="IPR050270">
    <property type="entry name" value="DegV_domain_contain"/>
</dbReference>
<gene>
    <name evidence="2" type="ORF">ED208_10735</name>
</gene>
<evidence type="ECO:0000313" key="3">
    <source>
        <dbReference type="Proteomes" id="UP000282106"/>
    </source>
</evidence>
<sequence length="313" mass="34693">MRIGIVVDSACDLPQSFIDENKIVILPITLHLDGQTMLDDRNAATTIEFYRKHVTDAARAETSAFTVEQIKKLFLERLVLDYDLVFCFTIASSRSPMFDNANRAALQILNEYKPIRAAAGIPTPFGLRIIDTQNCFGGQAIPVIECVRMIKAGESHNKIRERLEFLTQNTYGYLLPRDLKQLRARAHKKGDKSVGLLQYVLGSALDVKPLVRGYRNTTQPVTRLRHFDEGIAKVFKYVEGQIRKGLLTPSLLVEYGGDPRLLEALPGYAQLVNTAHAHGVEVFVAMMSMVAGIHVGEGAVGVAFAAAEHEVDL</sequence>
<keyword evidence="1" id="KW-0446">Lipid-binding</keyword>
<dbReference type="InParanoid" id="A0A3N0VA58"/>
<dbReference type="Pfam" id="PF02645">
    <property type="entry name" value="DegV"/>
    <property type="match status" value="1"/>
</dbReference>
<dbReference type="PANTHER" id="PTHR33434:SF2">
    <property type="entry name" value="FATTY ACID-BINDING PROTEIN TM_1468"/>
    <property type="match status" value="1"/>
</dbReference>
<dbReference type="AlphaFoldDB" id="A0A3N0VA58"/>
<name>A0A3N0VA58_9GAMM</name>
<dbReference type="SUPFAM" id="SSF82549">
    <property type="entry name" value="DAK1/DegV-like"/>
    <property type="match status" value="1"/>
</dbReference>
<dbReference type="PANTHER" id="PTHR33434">
    <property type="entry name" value="DEGV DOMAIN-CONTAINING PROTEIN DR_1986-RELATED"/>
    <property type="match status" value="1"/>
</dbReference>
<dbReference type="InterPro" id="IPR003797">
    <property type="entry name" value="DegV"/>
</dbReference>
<dbReference type="RefSeq" id="WP_123211892.1">
    <property type="nucleotide sequence ID" value="NZ_RJVO01000004.1"/>
</dbReference>
<dbReference type="InterPro" id="IPR043168">
    <property type="entry name" value="DegV_C"/>
</dbReference>
<evidence type="ECO:0000256" key="1">
    <source>
        <dbReference type="ARBA" id="ARBA00023121"/>
    </source>
</evidence>
<dbReference type="EMBL" id="RJVO01000004">
    <property type="protein sequence ID" value="ROH89595.1"/>
    <property type="molecule type" value="Genomic_DNA"/>
</dbReference>
<accession>A0A3N0VA58</accession>
<dbReference type="Gene3D" id="3.40.50.10170">
    <property type="match status" value="1"/>
</dbReference>
<organism evidence="2 3">
    <name type="scientific">Stagnimonas aquatica</name>
    <dbReference type="NCBI Taxonomy" id="2689987"/>
    <lineage>
        <taxon>Bacteria</taxon>
        <taxon>Pseudomonadati</taxon>
        <taxon>Pseudomonadota</taxon>
        <taxon>Gammaproteobacteria</taxon>
        <taxon>Nevskiales</taxon>
        <taxon>Nevskiaceae</taxon>
        <taxon>Stagnimonas</taxon>
    </lineage>
</organism>